<accession>A0A7S7AWN3</accession>
<evidence type="ECO:0000256" key="1">
    <source>
        <dbReference type="ARBA" id="ARBA00004651"/>
    </source>
</evidence>
<dbReference type="InterPro" id="IPR025699">
    <property type="entry name" value="ABC2_memb-like"/>
</dbReference>
<keyword evidence="2" id="KW-1003">Cell membrane</keyword>
<dbReference type="AlphaFoldDB" id="A0A7S7AWN3"/>
<evidence type="ECO:0000256" key="4">
    <source>
        <dbReference type="ARBA" id="ARBA00022989"/>
    </source>
</evidence>
<dbReference type="PANTHER" id="PTHR30294">
    <property type="entry name" value="MEMBRANE COMPONENT OF ABC TRANSPORTER YHHJ-RELATED"/>
    <property type="match status" value="1"/>
</dbReference>
<dbReference type="GO" id="GO:0005886">
    <property type="term" value="C:plasma membrane"/>
    <property type="evidence" value="ECO:0007669"/>
    <property type="project" value="UniProtKB-SubCell"/>
</dbReference>
<dbReference type="Pfam" id="PF13346">
    <property type="entry name" value="ABC2_membrane_5"/>
    <property type="match status" value="1"/>
</dbReference>
<dbReference type="RefSeq" id="WP_024467987.1">
    <property type="nucleotide sequence ID" value="NZ_CP045670.1"/>
</dbReference>
<keyword evidence="3" id="KW-0812">Transmembrane</keyword>
<evidence type="ECO:0000256" key="2">
    <source>
        <dbReference type="ARBA" id="ARBA00022475"/>
    </source>
</evidence>
<keyword evidence="4" id="KW-1133">Transmembrane helix</keyword>
<evidence type="ECO:0000256" key="3">
    <source>
        <dbReference type="ARBA" id="ARBA00022692"/>
    </source>
</evidence>
<evidence type="ECO:0000313" key="7">
    <source>
        <dbReference type="Proteomes" id="UP000593915"/>
    </source>
</evidence>
<comment type="subcellular location">
    <subcellularLocation>
        <location evidence="1">Cell membrane</location>
        <topology evidence="1">Multi-pass membrane protein</topology>
    </subcellularLocation>
</comment>
<dbReference type="Proteomes" id="UP000593915">
    <property type="component" value="Chromosome"/>
</dbReference>
<protein>
    <submittedName>
        <fullName evidence="6">ABC-2 transporter permease</fullName>
    </submittedName>
</protein>
<proteinExistence type="predicted"/>
<sequence length="251" mass="28483">MNSEKLKISDLNYVLFLFKKEFLSFCTMPVLYGAALFFVLGSGLLFIGGTSWFYAGQSDLRAFFLNIPILCCVVIPMFTMSIWADEKKQHTDKLLFSFPISIRGIVLAKYLSLISAWFLLLILSAVIPVSVFRLGYFSLSSFFLSYCAVFFFGSGIIAFSSALSSLTSHSAINFLLSFLTVLFFTFIHTALFKTENLNFIKTVLNYLSFTLHFESSARGIFDSRDFVFYFVLIALGIELNVFILQIQRSSR</sequence>
<dbReference type="EMBL" id="CP061839">
    <property type="protein sequence ID" value="QOW61475.1"/>
    <property type="molecule type" value="Genomic_DNA"/>
</dbReference>
<evidence type="ECO:0000313" key="6">
    <source>
        <dbReference type="EMBL" id="QOW61475.1"/>
    </source>
</evidence>
<gene>
    <name evidence="6" type="ORF">IFE08_03545</name>
</gene>
<name>A0A7S7AWN3_9SPIR</name>
<dbReference type="PANTHER" id="PTHR30294:SF29">
    <property type="entry name" value="MULTIDRUG ABC TRANSPORTER PERMEASE YBHS-RELATED"/>
    <property type="match status" value="1"/>
</dbReference>
<dbReference type="InterPro" id="IPR051449">
    <property type="entry name" value="ABC-2_transporter_component"/>
</dbReference>
<keyword evidence="5" id="KW-0472">Membrane</keyword>
<evidence type="ECO:0000256" key="5">
    <source>
        <dbReference type="ARBA" id="ARBA00023136"/>
    </source>
</evidence>
<organism evidence="6 7">
    <name type="scientific">Treponema pedis</name>
    <dbReference type="NCBI Taxonomy" id="409322"/>
    <lineage>
        <taxon>Bacteria</taxon>
        <taxon>Pseudomonadati</taxon>
        <taxon>Spirochaetota</taxon>
        <taxon>Spirochaetia</taxon>
        <taxon>Spirochaetales</taxon>
        <taxon>Treponemataceae</taxon>
        <taxon>Treponema</taxon>
    </lineage>
</organism>
<reference evidence="6 7" key="1">
    <citation type="submission" date="2020-09" db="EMBL/GenBank/DDBJ databases">
        <title>Characterization of Treponema spp. from bovine digital dermatitis in Korea.</title>
        <authorList>
            <person name="Espiritu H.M."/>
            <person name="Cho Y.I."/>
            <person name="Mamuad L."/>
        </authorList>
    </citation>
    <scope>NUCLEOTIDE SEQUENCE [LARGE SCALE GENOMIC DNA]</scope>
    <source>
        <strain evidence="6 7">KS1</strain>
    </source>
</reference>